<accession>A0A1E1VYN2</accession>
<dbReference type="EMBL" id="GDQN01011260">
    <property type="protein sequence ID" value="JAT79794.1"/>
    <property type="molecule type" value="Transcribed_RNA"/>
</dbReference>
<dbReference type="AlphaFoldDB" id="A0A1E1VYN2"/>
<dbReference type="Gene3D" id="3.40.50.300">
    <property type="entry name" value="P-loop containing nucleotide triphosphate hydrolases"/>
    <property type="match status" value="1"/>
</dbReference>
<organism evidence="1">
    <name type="scientific">Pectinophora gossypiella</name>
    <name type="common">Cotton pink bollworm</name>
    <name type="synonym">Depressaria gossypiella</name>
    <dbReference type="NCBI Taxonomy" id="13191"/>
    <lineage>
        <taxon>Eukaryota</taxon>
        <taxon>Metazoa</taxon>
        <taxon>Ecdysozoa</taxon>
        <taxon>Arthropoda</taxon>
        <taxon>Hexapoda</taxon>
        <taxon>Insecta</taxon>
        <taxon>Pterygota</taxon>
        <taxon>Neoptera</taxon>
        <taxon>Endopterygota</taxon>
        <taxon>Lepidoptera</taxon>
        <taxon>Glossata</taxon>
        <taxon>Ditrysia</taxon>
        <taxon>Gelechioidea</taxon>
        <taxon>Gelechiidae</taxon>
        <taxon>Apatetrinae</taxon>
        <taxon>Pectinophora</taxon>
    </lineage>
</organism>
<evidence type="ECO:0000313" key="1">
    <source>
        <dbReference type="EMBL" id="JAT79794.1"/>
    </source>
</evidence>
<feature type="non-terminal residue" evidence="1">
    <location>
        <position position="880"/>
    </location>
</feature>
<protein>
    <recommendedName>
        <fullName evidence="2">DUF4297 domain-containing protein</fullName>
    </recommendedName>
</protein>
<evidence type="ECO:0008006" key="2">
    <source>
        <dbReference type="Google" id="ProtNLM"/>
    </source>
</evidence>
<gene>
    <name evidence="1" type="ORF">g.14309</name>
</gene>
<proteinExistence type="predicted"/>
<name>A0A1E1VYN2_PECGO</name>
<sequence length="880" mass="102431">MSAYVSGVDSTKYGFEEENNMNTTKFQLIGSGPKYDGGGIRSSLHGIIYQINLLMLFLKRGLKEHYTFSLASEIDAADKFDDLVFMYQSTDGGTKYRFLQAKSKQENSMKITKNDLLNLTGGDYSIYKYFVSYRHINNNKRAFFKGEYQDFIICTNIDIADSIVDSFDEINYPDPILDFDKAKIASPSKRLKLRNGTELYSQLENILLNKNPDHQKIVQKLGAMAATSTVIQIEPLFTANREWVMERIFDIDSEIKKSNKYYYKLREDFLNPPDAYMKDLNEIFFNTYFEKYSKHKNYFKDSEDVKDVTNVEKKKLSQIEFQLAASFIIRKNKEQKVLTSTEQINTFLEKLVLAVNQPTEDEIKSIVQDEIGEYMNLIDSELVTCKLQTCILDWAKTRQGRFIKNKDCEDFFEDIENQLASCRQTGQTLTRIAKINKLGCFFKDDEMIRHTKYFLEGQKDEKILVVYCDHPLLTEIKILQLKQLSKIDEYIFGDVTDLLDHIDTHVCPLKAFKSRACHQMFIMFNAATELNSEVRSILHKLIDTSVGKRKKRIVLIFPLALQNKFENIDILEGKKYVKIQDTNNTFASLCLQSQKLLLKDAKVIFQGSQTMFGDLYEDKWQNILSGDLLCQLIHRELLIQINNKCNQYDEVGKYYINRSVHRRVVISKEIKLSPDQFQITSSSLVKDLKTDKDIILISDCKDDFDQLCQYAQNIHWLKSVNHELLWQVSKGSVSKLLNYVDRSIYKNSLTQKVDVDDITDIKDKVVIIAAEPGMGKSTFLTNVAMQAIMHDSRKTDNLCIIRVNLRDYCNDFYEWPDKPIPIDEIIKFVCKITKLNVLYSKFARNIDGKIDLRVEKHTNIESLLQTKLFSFLYNEFFHYR</sequence>
<dbReference type="OrthoDB" id="7488236at2759"/>
<reference evidence="1" key="1">
    <citation type="submission" date="2015-09" db="EMBL/GenBank/DDBJ databases">
        <title>De novo assembly of Pectinophora gossypiella (Pink Bollworm) gut transcriptome.</title>
        <authorList>
            <person name="Tassone E.E."/>
        </authorList>
    </citation>
    <scope>NUCLEOTIDE SEQUENCE</scope>
</reference>
<dbReference type="InterPro" id="IPR027417">
    <property type="entry name" value="P-loop_NTPase"/>
</dbReference>